<dbReference type="EMBL" id="CM044706">
    <property type="protein sequence ID" value="KAI5658303.1"/>
    <property type="molecule type" value="Genomic_DNA"/>
</dbReference>
<organism evidence="1 2">
    <name type="scientific">Catharanthus roseus</name>
    <name type="common">Madagascar periwinkle</name>
    <name type="synonym">Vinca rosea</name>
    <dbReference type="NCBI Taxonomy" id="4058"/>
    <lineage>
        <taxon>Eukaryota</taxon>
        <taxon>Viridiplantae</taxon>
        <taxon>Streptophyta</taxon>
        <taxon>Embryophyta</taxon>
        <taxon>Tracheophyta</taxon>
        <taxon>Spermatophyta</taxon>
        <taxon>Magnoliopsida</taxon>
        <taxon>eudicotyledons</taxon>
        <taxon>Gunneridae</taxon>
        <taxon>Pentapetalae</taxon>
        <taxon>asterids</taxon>
        <taxon>lamiids</taxon>
        <taxon>Gentianales</taxon>
        <taxon>Apocynaceae</taxon>
        <taxon>Rauvolfioideae</taxon>
        <taxon>Vinceae</taxon>
        <taxon>Catharanthinae</taxon>
        <taxon>Catharanthus</taxon>
    </lineage>
</organism>
<comment type="caution">
    <text evidence="1">The sequence shown here is derived from an EMBL/GenBank/DDBJ whole genome shotgun (WGS) entry which is preliminary data.</text>
</comment>
<sequence length="223" mass="25410">MRFPNVDVQDIGTLVHESHKLESVEIREKNSIGVEDDNNKDEEEVEWESKDEEERKRKSFNRSSILKQEEGSPRDVYWSSYDVYTSASTSVPLGTSASPATTSIPSTSSSIPPRNVYTSGDLDSIYTVFKLEFGPFLLLFLYHLLRGRHRGPLLHHQHVYRRHLYRSWYQGPRFKSWQQQYGNFNLSNVGGGSLCAPVPGLQSAGPLSHHDLHSPPGRRAVWV</sequence>
<evidence type="ECO:0000313" key="2">
    <source>
        <dbReference type="Proteomes" id="UP001060085"/>
    </source>
</evidence>
<keyword evidence="2" id="KW-1185">Reference proteome</keyword>
<proteinExistence type="predicted"/>
<dbReference type="Proteomes" id="UP001060085">
    <property type="component" value="Linkage Group LG06"/>
</dbReference>
<accession>A0ACC0ABJ3</accession>
<gene>
    <name evidence="1" type="ORF">M9H77_27096</name>
</gene>
<reference evidence="2" key="1">
    <citation type="journal article" date="2023" name="Nat. Plants">
        <title>Single-cell RNA sequencing provides a high-resolution roadmap for understanding the multicellular compartmentation of specialized metabolism.</title>
        <authorList>
            <person name="Sun S."/>
            <person name="Shen X."/>
            <person name="Li Y."/>
            <person name="Li Y."/>
            <person name="Wang S."/>
            <person name="Li R."/>
            <person name="Zhang H."/>
            <person name="Shen G."/>
            <person name="Guo B."/>
            <person name="Wei J."/>
            <person name="Xu J."/>
            <person name="St-Pierre B."/>
            <person name="Chen S."/>
            <person name="Sun C."/>
        </authorList>
    </citation>
    <scope>NUCLEOTIDE SEQUENCE [LARGE SCALE GENOMIC DNA]</scope>
</reference>
<name>A0ACC0ABJ3_CATRO</name>
<evidence type="ECO:0000313" key="1">
    <source>
        <dbReference type="EMBL" id="KAI5658303.1"/>
    </source>
</evidence>
<protein>
    <submittedName>
        <fullName evidence="1">Uncharacterized protein</fullName>
    </submittedName>
</protein>